<evidence type="ECO:0000259" key="7">
    <source>
        <dbReference type="PROSITE" id="PS51350"/>
    </source>
</evidence>
<dbReference type="PANTHER" id="PTHR33705:SF2">
    <property type="entry name" value="PHOSPHOCARRIER PROTEIN NPR"/>
    <property type="match status" value="1"/>
</dbReference>
<evidence type="ECO:0000256" key="5">
    <source>
        <dbReference type="ARBA" id="ARBA00022597"/>
    </source>
</evidence>
<evidence type="ECO:0000256" key="4">
    <source>
        <dbReference type="ARBA" id="ARBA00022490"/>
    </source>
</evidence>
<feature type="domain" description="HPr" evidence="7">
    <location>
        <begin position="1"/>
        <end position="88"/>
    </location>
</feature>
<evidence type="ECO:0000256" key="6">
    <source>
        <dbReference type="ARBA" id="ARBA00022683"/>
    </source>
</evidence>
<comment type="subcellular location">
    <subcellularLocation>
        <location evidence="2">Cytoplasm</location>
    </subcellularLocation>
</comment>
<organism evidence="8 9">
    <name type="scientific">Paenibacillus lutrae</name>
    <dbReference type="NCBI Taxonomy" id="2078573"/>
    <lineage>
        <taxon>Bacteria</taxon>
        <taxon>Bacillati</taxon>
        <taxon>Bacillota</taxon>
        <taxon>Bacilli</taxon>
        <taxon>Bacillales</taxon>
        <taxon>Paenibacillaceae</taxon>
        <taxon>Paenibacillus</taxon>
    </lineage>
</organism>
<protein>
    <recommendedName>
        <fullName evidence="3">Phosphocarrier protein HPr</fullName>
    </recommendedName>
</protein>
<dbReference type="NCBIfam" id="TIGR01003">
    <property type="entry name" value="PTS_HPr_family"/>
    <property type="match status" value="1"/>
</dbReference>
<dbReference type="InterPro" id="IPR035895">
    <property type="entry name" value="HPr-like_sf"/>
</dbReference>
<dbReference type="PANTHER" id="PTHR33705">
    <property type="entry name" value="PHOSPHOCARRIER PROTEIN HPR"/>
    <property type="match status" value="1"/>
</dbReference>
<evidence type="ECO:0000256" key="1">
    <source>
        <dbReference type="ARBA" id="ARBA00003681"/>
    </source>
</evidence>
<dbReference type="PRINTS" id="PR00107">
    <property type="entry name" value="PHOSPHOCPHPR"/>
</dbReference>
<keyword evidence="4" id="KW-0963">Cytoplasm</keyword>
<dbReference type="EMBL" id="RHLK01000012">
    <property type="protein sequence ID" value="MVP01398.1"/>
    <property type="molecule type" value="Genomic_DNA"/>
</dbReference>
<dbReference type="CDD" id="cd00367">
    <property type="entry name" value="PTS-HPr_like"/>
    <property type="match status" value="1"/>
</dbReference>
<dbReference type="Gene3D" id="3.30.1340.10">
    <property type="entry name" value="HPr-like"/>
    <property type="match status" value="1"/>
</dbReference>
<dbReference type="SUPFAM" id="SSF55594">
    <property type="entry name" value="HPr-like"/>
    <property type="match status" value="1"/>
</dbReference>
<evidence type="ECO:0000313" key="8">
    <source>
        <dbReference type="EMBL" id="MVP01398.1"/>
    </source>
</evidence>
<dbReference type="InterPro" id="IPR050399">
    <property type="entry name" value="HPr"/>
</dbReference>
<dbReference type="GO" id="GO:0009401">
    <property type="term" value="P:phosphoenolpyruvate-dependent sugar phosphotransferase system"/>
    <property type="evidence" value="ECO:0007669"/>
    <property type="project" value="UniProtKB-KW"/>
</dbReference>
<dbReference type="PROSITE" id="PS00369">
    <property type="entry name" value="PTS_HPR_HIS"/>
    <property type="match status" value="1"/>
</dbReference>
<keyword evidence="5" id="KW-0762">Sugar transport</keyword>
<accession>A0A7X3FKQ1</accession>
<dbReference type="InterPro" id="IPR001020">
    <property type="entry name" value="PTS_HPr_His_P_site"/>
</dbReference>
<dbReference type="RefSeq" id="WP_157337766.1">
    <property type="nucleotide sequence ID" value="NZ_RHLK01000012.1"/>
</dbReference>
<evidence type="ECO:0000256" key="3">
    <source>
        <dbReference type="ARBA" id="ARBA00020422"/>
    </source>
</evidence>
<evidence type="ECO:0000313" key="9">
    <source>
        <dbReference type="Proteomes" id="UP000490800"/>
    </source>
</evidence>
<keyword evidence="5" id="KW-0813">Transport</keyword>
<gene>
    <name evidence="8" type="ORF">EDM21_18030</name>
</gene>
<comment type="function">
    <text evidence="1">General (non sugar-specific) component of the phosphoenolpyruvate-dependent sugar phosphotransferase system (sugar PTS). This major carbohydrate active-transport system catalyzes the phosphorylation of incoming sugar substrates concomitantly with their translocation across the cell membrane. The phosphoryl group from phosphoenolpyruvate (PEP) is transferred to the phosphoryl carrier protein HPr by enzyme I. Phospho-HPr then transfers it to the PTS EIIA domain.</text>
</comment>
<dbReference type="GO" id="GO:0005737">
    <property type="term" value="C:cytoplasm"/>
    <property type="evidence" value="ECO:0007669"/>
    <property type="project" value="UniProtKB-SubCell"/>
</dbReference>
<dbReference type="OrthoDB" id="9809047at2"/>
<comment type="caution">
    <text evidence="8">The sequence shown here is derived from an EMBL/GenBank/DDBJ whole genome shotgun (WGS) entry which is preliminary data.</text>
</comment>
<evidence type="ECO:0000256" key="2">
    <source>
        <dbReference type="ARBA" id="ARBA00004496"/>
    </source>
</evidence>
<sequence>MEKTFKVTSDTGIHARPATALVNASNKFKSNVFAESKGKKVTMKSILGVLSLGLEENDILTLSAEGEDAAEAIAALEEIMIKEELGELHA</sequence>
<name>A0A7X3FKQ1_9BACL</name>
<dbReference type="InterPro" id="IPR002114">
    <property type="entry name" value="PTS_HPr_Ser_P_site"/>
</dbReference>
<dbReference type="PROSITE" id="PS00589">
    <property type="entry name" value="PTS_HPR_SER"/>
    <property type="match status" value="1"/>
</dbReference>
<proteinExistence type="predicted"/>
<dbReference type="AlphaFoldDB" id="A0A7X3FKQ1"/>
<dbReference type="Proteomes" id="UP000490800">
    <property type="component" value="Unassembled WGS sequence"/>
</dbReference>
<dbReference type="InterPro" id="IPR000032">
    <property type="entry name" value="HPr-like"/>
</dbReference>
<reference evidence="8 9" key="1">
    <citation type="journal article" date="2019" name="Microorganisms">
        <title>Paenibacillus lutrae sp. nov., A Chitinolytic Species Isolated from A River Otter in Castril Natural Park, Granada, Spain.</title>
        <authorList>
            <person name="Rodriguez M."/>
            <person name="Reina J.C."/>
            <person name="Bejar V."/>
            <person name="Llamas I."/>
        </authorList>
    </citation>
    <scope>NUCLEOTIDE SEQUENCE [LARGE SCALE GENOMIC DNA]</scope>
    <source>
        <strain evidence="8 9">N10</strain>
    </source>
</reference>
<dbReference type="Pfam" id="PF00381">
    <property type="entry name" value="PTS-HPr"/>
    <property type="match status" value="1"/>
</dbReference>
<keyword evidence="6" id="KW-0598">Phosphotransferase system</keyword>
<dbReference type="PROSITE" id="PS51350">
    <property type="entry name" value="PTS_HPR_DOM"/>
    <property type="match status" value="1"/>
</dbReference>
<keyword evidence="9" id="KW-1185">Reference proteome</keyword>